<accession>A0A8S1I0B5</accession>
<comment type="caution">
    <text evidence="2">The sequence shown here is derived from an EMBL/GenBank/DDBJ whole genome shotgun (WGS) entry which is preliminary data.</text>
</comment>
<protein>
    <submittedName>
        <fullName evidence="2">Uncharacterized protein</fullName>
    </submittedName>
</protein>
<feature type="region of interest" description="Disordered" evidence="1">
    <location>
        <begin position="1"/>
        <end position="27"/>
    </location>
</feature>
<evidence type="ECO:0000313" key="3">
    <source>
        <dbReference type="Proteomes" id="UP000835052"/>
    </source>
</evidence>
<dbReference type="EMBL" id="CAJGYM010000199">
    <property type="protein sequence ID" value="CAD6199740.1"/>
    <property type="molecule type" value="Genomic_DNA"/>
</dbReference>
<organism evidence="2 3">
    <name type="scientific">Caenorhabditis auriculariae</name>
    <dbReference type="NCBI Taxonomy" id="2777116"/>
    <lineage>
        <taxon>Eukaryota</taxon>
        <taxon>Metazoa</taxon>
        <taxon>Ecdysozoa</taxon>
        <taxon>Nematoda</taxon>
        <taxon>Chromadorea</taxon>
        <taxon>Rhabditida</taxon>
        <taxon>Rhabditina</taxon>
        <taxon>Rhabditomorpha</taxon>
        <taxon>Rhabditoidea</taxon>
        <taxon>Rhabditidae</taxon>
        <taxon>Peloderinae</taxon>
        <taxon>Caenorhabditis</taxon>
    </lineage>
</organism>
<gene>
    <name evidence="2" type="ORF">CAUJ_LOCUS15639</name>
</gene>
<evidence type="ECO:0000256" key="1">
    <source>
        <dbReference type="SAM" id="MobiDB-lite"/>
    </source>
</evidence>
<reference evidence="2" key="1">
    <citation type="submission" date="2020-10" db="EMBL/GenBank/DDBJ databases">
        <authorList>
            <person name="Kikuchi T."/>
        </authorList>
    </citation>
    <scope>NUCLEOTIDE SEQUENCE</scope>
    <source>
        <strain evidence="2">NKZ352</strain>
    </source>
</reference>
<dbReference type="AlphaFoldDB" id="A0A8S1I0B5"/>
<sequence>MEDSKRAMKTMDKSIEGSVKEEVKGGSSMVSGIQQAKKAFFSLFEGVFRLKGGSEALPPVPCDPTSPNLPSSSIQKPKEDAPAGYEIEGSEAAHSGAFQKTEDKILSEITAAELTGKGKICYKWRGVVALRYSVYLSEGESGERDETIAQYEVNHV</sequence>
<dbReference type="Proteomes" id="UP000835052">
    <property type="component" value="Unassembled WGS sequence"/>
</dbReference>
<name>A0A8S1I0B5_9PELO</name>
<evidence type="ECO:0000313" key="2">
    <source>
        <dbReference type="EMBL" id="CAD6199740.1"/>
    </source>
</evidence>
<feature type="region of interest" description="Disordered" evidence="1">
    <location>
        <begin position="55"/>
        <end position="82"/>
    </location>
</feature>
<keyword evidence="3" id="KW-1185">Reference proteome</keyword>
<feature type="compositionally biased region" description="Polar residues" evidence="1">
    <location>
        <begin position="65"/>
        <end position="75"/>
    </location>
</feature>
<feature type="compositionally biased region" description="Basic and acidic residues" evidence="1">
    <location>
        <begin position="1"/>
        <end position="24"/>
    </location>
</feature>
<proteinExistence type="predicted"/>